<comment type="caution">
    <text evidence="8">The sequence shown here is derived from an EMBL/GenBank/DDBJ whole genome shotgun (WGS) entry which is preliminary data.</text>
</comment>
<reference evidence="8 9" key="1">
    <citation type="submission" date="2022-12" db="EMBL/GenBank/DDBJ databases">
        <title>Chromosome-level genome of Tegillarca granosa.</title>
        <authorList>
            <person name="Kim J."/>
        </authorList>
    </citation>
    <scope>NUCLEOTIDE SEQUENCE [LARGE SCALE GENOMIC DNA]</scope>
    <source>
        <strain evidence="8">Teg-2019</strain>
        <tissue evidence="8">Adductor muscle</tissue>
    </source>
</reference>
<gene>
    <name evidence="8" type="ORF">KUTeg_002025</name>
    <name evidence="7" type="ORF">KUTeg_014847</name>
</gene>
<dbReference type="Proteomes" id="UP001217089">
    <property type="component" value="Unassembled WGS sequence"/>
</dbReference>
<keyword evidence="9" id="KW-1185">Reference proteome</keyword>
<keyword evidence="1" id="KW-0479">Metal-binding</keyword>
<evidence type="ECO:0000313" key="8">
    <source>
        <dbReference type="EMBL" id="KAJ8320438.1"/>
    </source>
</evidence>
<evidence type="ECO:0000256" key="3">
    <source>
        <dbReference type="ARBA" id="ARBA00022833"/>
    </source>
</evidence>
<proteinExistence type="predicted"/>
<evidence type="ECO:0000256" key="5">
    <source>
        <dbReference type="PROSITE-ProRule" id="PRU00339"/>
    </source>
</evidence>
<keyword evidence="3" id="KW-0862">Zinc</keyword>
<evidence type="ECO:0000313" key="9">
    <source>
        <dbReference type="Proteomes" id="UP001217089"/>
    </source>
</evidence>
<dbReference type="PANTHER" id="PTHR46533:SF1">
    <property type="entry name" value="ZINC FINGER MYND DOMAIN-CONTAINING PROTEIN 12"/>
    <property type="match status" value="1"/>
</dbReference>
<organism evidence="8 9">
    <name type="scientific">Tegillarca granosa</name>
    <name type="common">Malaysian cockle</name>
    <name type="synonym">Anadara granosa</name>
    <dbReference type="NCBI Taxonomy" id="220873"/>
    <lineage>
        <taxon>Eukaryota</taxon>
        <taxon>Metazoa</taxon>
        <taxon>Spiralia</taxon>
        <taxon>Lophotrochozoa</taxon>
        <taxon>Mollusca</taxon>
        <taxon>Bivalvia</taxon>
        <taxon>Autobranchia</taxon>
        <taxon>Pteriomorphia</taxon>
        <taxon>Arcoida</taxon>
        <taxon>Arcoidea</taxon>
        <taxon>Arcidae</taxon>
        <taxon>Tegillarca</taxon>
    </lineage>
</organism>
<dbReference type="Pfam" id="PF01753">
    <property type="entry name" value="zf-MYND"/>
    <property type="match status" value="1"/>
</dbReference>
<feature type="domain" description="MYND-type" evidence="6">
    <location>
        <begin position="23"/>
        <end position="60"/>
    </location>
</feature>
<protein>
    <recommendedName>
        <fullName evidence="6">MYND-type domain-containing protein</fullName>
    </recommendedName>
</protein>
<dbReference type="Gene3D" id="6.10.140.2220">
    <property type="match status" value="1"/>
</dbReference>
<dbReference type="InterPro" id="IPR002893">
    <property type="entry name" value="Znf_MYND"/>
</dbReference>
<keyword evidence="5" id="KW-0802">TPR repeat</keyword>
<dbReference type="InterPro" id="IPR011990">
    <property type="entry name" value="TPR-like_helical_dom_sf"/>
</dbReference>
<dbReference type="SUPFAM" id="SSF144232">
    <property type="entry name" value="HIT/MYND zinc finger-like"/>
    <property type="match status" value="1"/>
</dbReference>
<evidence type="ECO:0000313" key="7">
    <source>
        <dbReference type="EMBL" id="KAJ8307599.1"/>
    </source>
</evidence>
<evidence type="ECO:0000256" key="4">
    <source>
        <dbReference type="PROSITE-ProRule" id="PRU00134"/>
    </source>
</evidence>
<keyword evidence="2 4" id="KW-0863">Zinc-finger</keyword>
<dbReference type="EMBL" id="JARBDR010000784">
    <property type="protein sequence ID" value="KAJ8307599.1"/>
    <property type="molecule type" value="Genomic_DNA"/>
</dbReference>
<dbReference type="Gene3D" id="1.25.40.10">
    <property type="entry name" value="Tetratricopeptide repeat domain"/>
    <property type="match status" value="1"/>
</dbReference>
<evidence type="ECO:0000256" key="1">
    <source>
        <dbReference type="ARBA" id="ARBA00022723"/>
    </source>
</evidence>
<dbReference type="PROSITE" id="PS50005">
    <property type="entry name" value="TPR"/>
    <property type="match status" value="1"/>
</dbReference>
<dbReference type="InterPro" id="IPR053248">
    <property type="entry name" value="Zinc_finger_MYND_domain"/>
</dbReference>
<dbReference type="InterPro" id="IPR019734">
    <property type="entry name" value="TPR_rpt"/>
</dbReference>
<feature type="repeat" description="TPR" evidence="5">
    <location>
        <begin position="178"/>
        <end position="211"/>
    </location>
</feature>
<dbReference type="SUPFAM" id="SSF48452">
    <property type="entry name" value="TPR-like"/>
    <property type="match status" value="1"/>
</dbReference>
<sequence length="371" mass="42404">MYMFDLKMTLNPLANAKGIKLVCELCQKPAFIQCTKCRVTYYCDVEHQKADWMGIHEKICQSLIPLRQAAPFLPSEEDRQKREKHLQIKKRHMIDLTRTTGQKLLFEGRHEQAVPAAMQSLRFAIDVHGLASIELVPSYLILGEASIGLGRLSQAEEYLAQAQWTVLKTPECSNAIKSKLYRNLGLLYAAKGEYEDALRQLADDIYHSSEEFGTNDIRTSGGYFHMANVFFRQGRMEIADSLYSQVTDIWYNHLLKIVTIRTRTPVASTGIGPLIMDTNEEKEDELDEAQEAEAVQVLNAIYDMREHQQNRKPQNLARICHALSMLYYILLDIPKAKEFGRKAVVASEGDPDDNLSRTVVEFMKILETQRI</sequence>
<evidence type="ECO:0000256" key="2">
    <source>
        <dbReference type="ARBA" id="ARBA00022771"/>
    </source>
</evidence>
<name>A0ABQ9FT58_TEGGR</name>
<dbReference type="PROSITE" id="PS01360">
    <property type="entry name" value="ZF_MYND_1"/>
    <property type="match status" value="1"/>
</dbReference>
<evidence type="ECO:0000259" key="6">
    <source>
        <dbReference type="PROSITE" id="PS50865"/>
    </source>
</evidence>
<dbReference type="PROSITE" id="PS50865">
    <property type="entry name" value="ZF_MYND_2"/>
    <property type="match status" value="1"/>
</dbReference>
<dbReference type="PANTHER" id="PTHR46533">
    <property type="entry name" value="ZINC FINGER MYND DOMAIN-CONTAINING PROTEIN 12"/>
    <property type="match status" value="1"/>
</dbReference>
<dbReference type="EMBL" id="JARBDR010000141">
    <property type="protein sequence ID" value="KAJ8320438.1"/>
    <property type="molecule type" value="Genomic_DNA"/>
</dbReference>
<accession>A0ABQ9FT58</accession>